<dbReference type="PANTHER" id="PTHR41878:SF1">
    <property type="entry name" value="TNPR PROTEIN"/>
    <property type="match status" value="1"/>
</dbReference>
<dbReference type="PANTHER" id="PTHR41878">
    <property type="entry name" value="LEXA REPRESSOR-RELATED"/>
    <property type="match status" value="1"/>
</dbReference>
<protein>
    <recommendedName>
        <fullName evidence="1">Plasmid pRiA4b Orf3-like domain-containing protein</fullName>
    </recommendedName>
</protein>
<sequence length="200" mass="23560">MAKKKYNQVFQFKITLEGIKPPIWRRIQVQEIYTFWDLHVAIQDAMGWDDYHFHEFEMVEPSTGLRENIGIPAPDEVFGREVLPGWGEKIADFFSMENRTASYVYDFGDSWEHKIQLEKVLPRDKDIKYPICIKGKRACPPEDCGGIWGYTELLEIINNPEHEEYEEMLEWLGGEFDPEHFDTAEVGFDDPDKRRKFAFG</sequence>
<dbReference type="EMBL" id="MT631591">
    <property type="protein sequence ID" value="QNO54757.1"/>
    <property type="molecule type" value="Genomic_DNA"/>
</dbReference>
<evidence type="ECO:0000259" key="1">
    <source>
        <dbReference type="Pfam" id="PF07929"/>
    </source>
</evidence>
<dbReference type="AlphaFoldDB" id="A0A7G9Z3C3"/>
<name>A0A7G9Z3C3_9EURY</name>
<dbReference type="Gene3D" id="3.10.290.30">
    <property type="entry name" value="MM3350-like"/>
    <property type="match status" value="1"/>
</dbReference>
<accession>A0A7G9Z3C3</accession>
<feature type="domain" description="Plasmid pRiA4b Orf3-like" evidence="1">
    <location>
        <begin position="8"/>
        <end position="184"/>
    </location>
</feature>
<proteinExistence type="predicted"/>
<dbReference type="SUPFAM" id="SSF159941">
    <property type="entry name" value="MM3350-like"/>
    <property type="match status" value="1"/>
</dbReference>
<dbReference type="InterPro" id="IPR024047">
    <property type="entry name" value="MM3350-like_sf"/>
</dbReference>
<dbReference type="Pfam" id="PF07929">
    <property type="entry name" value="PRiA4_ORF3"/>
    <property type="match status" value="1"/>
</dbReference>
<dbReference type="InterPro" id="IPR012912">
    <property type="entry name" value="Plasmid_pRiA4b_Orf3-like"/>
</dbReference>
<reference evidence="2" key="1">
    <citation type="submission" date="2020-06" db="EMBL/GenBank/DDBJ databases">
        <title>Unique genomic features of the anaerobic methanotrophic archaea.</title>
        <authorList>
            <person name="Chadwick G.L."/>
            <person name="Skennerton C.T."/>
            <person name="Laso-Perez R."/>
            <person name="Leu A.O."/>
            <person name="Speth D.R."/>
            <person name="Yu H."/>
            <person name="Morgan-Lang C."/>
            <person name="Hatzenpichler R."/>
            <person name="Goudeau D."/>
            <person name="Malmstrom R."/>
            <person name="Brazelton W.J."/>
            <person name="Woyke T."/>
            <person name="Hallam S.J."/>
            <person name="Tyson G.W."/>
            <person name="Wegener G."/>
            <person name="Boetius A."/>
            <person name="Orphan V."/>
        </authorList>
    </citation>
    <scope>NUCLEOTIDE SEQUENCE</scope>
</reference>
<evidence type="ECO:0000313" key="2">
    <source>
        <dbReference type="EMBL" id="QNO54757.1"/>
    </source>
</evidence>
<gene>
    <name evidence="2" type="ORF">FCNABNJO_00023</name>
</gene>
<organism evidence="2">
    <name type="scientific">Candidatus Methanophaga sp. ANME-1 ERB7</name>
    <dbReference type="NCBI Taxonomy" id="2759913"/>
    <lineage>
        <taxon>Archaea</taxon>
        <taxon>Methanobacteriati</taxon>
        <taxon>Methanobacteriota</taxon>
        <taxon>Stenosarchaea group</taxon>
        <taxon>Methanomicrobia</taxon>
        <taxon>Candidatus Methanophagales</taxon>
        <taxon>Candidatus Methanophagaceae</taxon>
        <taxon>Candidatus Methanophaga</taxon>
    </lineage>
</organism>